<dbReference type="GO" id="GO:0004252">
    <property type="term" value="F:serine-type endopeptidase activity"/>
    <property type="evidence" value="ECO:0007669"/>
    <property type="project" value="InterPro"/>
</dbReference>
<evidence type="ECO:0000259" key="4">
    <source>
        <dbReference type="PROSITE" id="PS50240"/>
    </source>
</evidence>
<name>A0A0A1X0J6_ZEUCU</name>
<dbReference type="Gene3D" id="2.40.10.10">
    <property type="entry name" value="Trypsin-like serine proteases"/>
    <property type="match status" value="2"/>
</dbReference>
<evidence type="ECO:0000313" key="5">
    <source>
        <dbReference type="EMBL" id="JAD02776.1"/>
    </source>
</evidence>
<feature type="domain" description="Peptidase S1" evidence="4">
    <location>
        <begin position="30"/>
        <end position="261"/>
    </location>
</feature>
<reference evidence="6" key="2">
    <citation type="journal article" date="2015" name="Gigascience">
        <title>Reconstructing a comprehensive transcriptome assembly of a white-pupal translocated strain of the pest fruit fly Bactrocera cucurbitae.</title>
        <authorList>
            <person name="Sim S.B."/>
            <person name="Calla B."/>
            <person name="Hall B."/>
            <person name="DeRego T."/>
            <person name="Geib S.M."/>
        </authorList>
    </citation>
    <scope>NUCLEOTIDE SEQUENCE</scope>
</reference>
<proteinExistence type="predicted"/>
<dbReference type="FunFam" id="2.40.10.10:FF:000068">
    <property type="entry name" value="transmembrane protease serine 2"/>
    <property type="match status" value="1"/>
</dbReference>
<dbReference type="InterPro" id="IPR001314">
    <property type="entry name" value="Peptidase_S1A"/>
</dbReference>
<reference evidence="6" key="1">
    <citation type="submission" date="2014-11" db="EMBL/GenBank/DDBJ databases">
        <authorList>
            <person name="Geib S."/>
        </authorList>
    </citation>
    <scope>NUCLEOTIDE SEQUENCE</scope>
</reference>
<dbReference type="InterPro" id="IPR018114">
    <property type="entry name" value="TRYPSIN_HIS"/>
</dbReference>
<dbReference type="EMBL" id="GBXI01009473">
    <property type="protein sequence ID" value="JAD04819.1"/>
    <property type="molecule type" value="Transcribed_RNA"/>
</dbReference>
<keyword evidence="3" id="KW-0732">Signal</keyword>
<evidence type="ECO:0000256" key="1">
    <source>
        <dbReference type="ARBA" id="ARBA00023157"/>
    </source>
</evidence>
<keyword evidence="2" id="KW-0378">Hydrolase</keyword>
<dbReference type="Pfam" id="PF00089">
    <property type="entry name" value="Trypsin"/>
    <property type="match status" value="1"/>
</dbReference>
<dbReference type="CDD" id="cd00190">
    <property type="entry name" value="Tryp_SPc"/>
    <property type="match status" value="1"/>
</dbReference>
<accession>A0A0A1X0J6</accession>
<dbReference type="SUPFAM" id="SSF50494">
    <property type="entry name" value="Trypsin-like serine proteases"/>
    <property type="match status" value="1"/>
</dbReference>
<evidence type="ECO:0000313" key="6">
    <source>
        <dbReference type="EMBL" id="JAD04819.1"/>
    </source>
</evidence>
<evidence type="ECO:0000256" key="3">
    <source>
        <dbReference type="SAM" id="SignalP"/>
    </source>
</evidence>
<keyword evidence="2" id="KW-0720">Serine protease</keyword>
<dbReference type="InterPro" id="IPR051333">
    <property type="entry name" value="CLIP_Serine_Protease"/>
</dbReference>
<dbReference type="InterPro" id="IPR001254">
    <property type="entry name" value="Trypsin_dom"/>
</dbReference>
<dbReference type="PANTHER" id="PTHR24260:SF148">
    <property type="entry name" value="IP09309P-RELATED"/>
    <property type="match status" value="1"/>
</dbReference>
<organism evidence="6">
    <name type="scientific">Zeugodacus cucurbitae</name>
    <name type="common">Melon fruit fly</name>
    <name type="synonym">Bactrocera cucurbitae</name>
    <dbReference type="NCBI Taxonomy" id="28588"/>
    <lineage>
        <taxon>Eukaryota</taxon>
        <taxon>Metazoa</taxon>
        <taxon>Ecdysozoa</taxon>
        <taxon>Arthropoda</taxon>
        <taxon>Hexapoda</taxon>
        <taxon>Insecta</taxon>
        <taxon>Pterygota</taxon>
        <taxon>Neoptera</taxon>
        <taxon>Endopterygota</taxon>
        <taxon>Diptera</taxon>
        <taxon>Brachycera</taxon>
        <taxon>Muscomorpha</taxon>
        <taxon>Tephritoidea</taxon>
        <taxon>Tephritidae</taxon>
        <taxon>Zeugodacus</taxon>
        <taxon>Zeugodacus</taxon>
    </lineage>
</organism>
<dbReference type="PANTHER" id="PTHR24260">
    <property type="match status" value="1"/>
</dbReference>
<feature type="signal peptide" evidence="3">
    <location>
        <begin position="1"/>
        <end position="28"/>
    </location>
</feature>
<dbReference type="InterPro" id="IPR033116">
    <property type="entry name" value="TRYPSIN_SER"/>
</dbReference>
<dbReference type="PRINTS" id="PR00722">
    <property type="entry name" value="CHYMOTRYPSIN"/>
</dbReference>
<keyword evidence="2" id="KW-0645">Protease</keyword>
<dbReference type="PROSITE" id="PS00135">
    <property type="entry name" value="TRYPSIN_SER"/>
    <property type="match status" value="1"/>
</dbReference>
<feature type="chain" id="PRO_5011029391" evidence="3">
    <location>
        <begin position="29"/>
        <end position="299"/>
    </location>
</feature>
<gene>
    <name evidence="6" type="primary">COGS_0</name>
    <name evidence="5" type="synonym">COGS_2</name>
    <name evidence="5" type="ORF">g.43092</name>
    <name evidence="6" type="ORF">g.43099</name>
</gene>
<dbReference type="GO" id="GO:0006508">
    <property type="term" value="P:proteolysis"/>
    <property type="evidence" value="ECO:0007669"/>
    <property type="project" value="UniProtKB-KW"/>
</dbReference>
<sequence length="299" mass="32952">MSLQRTLLAVLLSCATMDTLLGPQPVHSFAIGQSKYGRIEKFPYQVMLIGKQLWRKRILCGGTLLDQRWILTAGHCTMGVTHFDAYLGALTIDDAAETGRLVLRSNKFIVHERFNPNTAANDIALVKLPMDVAYTPRIQPATLPYLKRNDALTGAKVVATGWGANNEMSNYNPMQYTELRVISNQECANEFDVVTDGVLCAKGLRDETVCSGDSGGPLVLKNTQTVVGITSFGPADGCETNIPGGFTRVTHYLDWIEVKTGRLGQQAQQQKPQVQRLQQVSQRAQTLMRKAVKLNDNVV</sequence>
<dbReference type="SMART" id="SM00020">
    <property type="entry name" value="Tryp_SPc"/>
    <property type="match status" value="1"/>
</dbReference>
<dbReference type="InterPro" id="IPR009003">
    <property type="entry name" value="Peptidase_S1_PA"/>
</dbReference>
<evidence type="ECO:0000256" key="2">
    <source>
        <dbReference type="RuleBase" id="RU363034"/>
    </source>
</evidence>
<protein>
    <submittedName>
        <fullName evidence="6">Collagenase</fullName>
    </submittedName>
</protein>
<dbReference type="InterPro" id="IPR043504">
    <property type="entry name" value="Peptidase_S1_PA_chymotrypsin"/>
</dbReference>
<dbReference type="PROSITE" id="PS00134">
    <property type="entry name" value="TRYPSIN_HIS"/>
    <property type="match status" value="1"/>
</dbReference>
<keyword evidence="1" id="KW-1015">Disulfide bond</keyword>
<dbReference type="PROSITE" id="PS50240">
    <property type="entry name" value="TRYPSIN_DOM"/>
    <property type="match status" value="1"/>
</dbReference>
<dbReference type="EMBL" id="GBXI01011516">
    <property type="protein sequence ID" value="JAD02776.1"/>
    <property type="molecule type" value="Transcribed_RNA"/>
</dbReference>
<dbReference type="AlphaFoldDB" id="A0A0A1X0J6"/>